<feature type="transmembrane region" description="Helical" evidence="6">
    <location>
        <begin position="327"/>
        <end position="346"/>
    </location>
</feature>
<reference evidence="7 8" key="1">
    <citation type="submission" date="2018-06" db="EMBL/GenBank/DDBJ databases">
        <title>Extensive metabolic versatility and redundancy in microbially diverse, dynamic hydrothermal sediments.</title>
        <authorList>
            <person name="Dombrowski N."/>
            <person name="Teske A."/>
            <person name="Baker B.J."/>
        </authorList>
    </citation>
    <scope>NUCLEOTIDE SEQUENCE [LARGE SCALE GENOMIC DNA]</scope>
    <source>
        <strain evidence="7">B3_G15</strain>
    </source>
</reference>
<comment type="subcellular location">
    <subcellularLocation>
        <location evidence="1">Cell membrane</location>
        <topology evidence="1">Multi-pass membrane protein</topology>
    </subcellularLocation>
</comment>
<dbReference type="PANTHER" id="PTHR33529:SF8">
    <property type="entry name" value="PERMEASE, YJGP_YJGQ FAMILY"/>
    <property type="match status" value="1"/>
</dbReference>
<evidence type="ECO:0000256" key="2">
    <source>
        <dbReference type="ARBA" id="ARBA00022475"/>
    </source>
</evidence>
<evidence type="ECO:0000256" key="4">
    <source>
        <dbReference type="ARBA" id="ARBA00022989"/>
    </source>
</evidence>
<dbReference type="GO" id="GO:0015920">
    <property type="term" value="P:lipopolysaccharide transport"/>
    <property type="evidence" value="ECO:0007669"/>
    <property type="project" value="TreeGrafter"/>
</dbReference>
<evidence type="ECO:0000256" key="1">
    <source>
        <dbReference type="ARBA" id="ARBA00004651"/>
    </source>
</evidence>
<evidence type="ECO:0000256" key="5">
    <source>
        <dbReference type="ARBA" id="ARBA00023136"/>
    </source>
</evidence>
<feature type="transmembrane region" description="Helical" evidence="6">
    <location>
        <begin position="12"/>
        <end position="36"/>
    </location>
</feature>
<dbReference type="PANTHER" id="PTHR33529">
    <property type="entry name" value="SLR0882 PROTEIN-RELATED"/>
    <property type="match status" value="1"/>
</dbReference>
<dbReference type="InterPro" id="IPR005495">
    <property type="entry name" value="LptG/LptF_permease"/>
</dbReference>
<evidence type="ECO:0000313" key="8">
    <source>
        <dbReference type="Proteomes" id="UP000280417"/>
    </source>
</evidence>
<keyword evidence="3 6" id="KW-0812">Transmembrane</keyword>
<dbReference type="AlphaFoldDB" id="A0A662DFF3"/>
<evidence type="ECO:0008006" key="9">
    <source>
        <dbReference type="Google" id="ProtNLM"/>
    </source>
</evidence>
<dbReference type="Pfam" id="PF03739">
    <property type="entry name" value="LptF_LptG"/>
    <property type="match status" value="1"/>
</dbReference>
<feature type="transmembrane region" description="Helical" evidence="6">
    <location>
        <begin position="296"/>
        <end position="315"/>
    </location>
</feature>
<proteinExistence type="predicted"/>
<feature type="transmembrane region" description="Helical" evidence="6">
    <location>
        <begin position="270"/>
        <end position="289"/>
    </location>
</feature>
<feature type="transmembrane region" description="Helical" evidence="6">
    <location>
        <begin position="100"/>
        <end position="116"/>
    </location>
</feature>
<comment type="caution">
    <text evidence="7">The sequence shown here is derived from an EMBL/GenBank/DDBJ whole genome shotgun (WGS) entry which is preliminary data.</text>
</comment>
<evidence type="ECO:0000313" key="7">
    <source>
        <dbReference type="EMBL" id="RLE14205.1"/>
    </source>
</evidence>
<evidence type="ECO:0000256" key="6">
    <source>
        <dbReference type="SAM" id="Phobius"/>
    </source>
</evidence>
<dbReference type="EMBL" id="QMQA01000055">
    <property type="protein sequence ID" value="RLE14205.1"/>
    <property type="molecule type" value="Genomic_DNA"/>
</dbReference>
<evidence type="ECO:0000256" key="3">
    <source>
        <dbReference type="ARBA" id="ARBA00022692"/>
    </source>
</evidence>
<gene>
    <name evidence="7" type="ORF">DRJ04_02835</name>
</gene>
<accession>A0A662DFF3</accession>
<dbReference type="Proteomes" id="UP000280417">
    <property type="component" value="Unassembled WGS sequence"/>
</dbReference>
<keyword evidence="2" id="KW-1003">Cell membrane</keyword>
<protein>
    <recommendedName>
        <fullName evidence="9">YjgP/YjgQ family permease</fullName>
    </recommendedName>
</protein>
<sequence length="349" mass="40469">MKVLDRYITREFLRYYFLFVFFFIAVFILTDFFTSMGNLKKEASIFHVVLYYLLQIPYLFVVLSPISVIISTLFVTSYLGSTNQLHAMLISGISAKRATLPLFTAGLVIGFSLLFIDNTLVYEVNHLSHKIKEKNFMQITETKVQKNIFIAVPPDYIFYVRSLNTEEGLMQDVLIYKNSLPNTLTLARRAKWKRGMWLLEEGREYILNRKPKEKPFIKKILPVNKEPRYFTRTYFPPERMSISELTGYIGEYSKSGFNTLDLETELQFKFSSPFANFILMLVTIPLGVIMRRGRGASLATGLLMSFGYYELMALFKTLGKSGVLDPFFSAWIPNILFIMAGIYLIYKME</sequence>
<organism evidence="7 8">
    <name type="scientific">Aerophobetes bacterium</name>
    <dbReference type="NCBI Taxonomy" id="2030807"/>
    <lineage>
        <taxon>Bacteria</taxon>
        <taxon>Candidatus Aerophobota</taxon>
    </lineage>
</organism>
<feature type="transmembrane region" description="Helical" evidence="6">
    <location>
        <begin position="56"/>
        <end position="79"/>
    </location>
</feature>
<keyword evidence="5 6" id="KW-0472">Membrane</keyword>
<name>A0A662DFF3_UNCAE</name>
<keyword evidence="4 6" id="KW-1133">Transmembrane helix</keyword>
<dbReference type="GO" id="GO:0043190">
    <property type="term" value="C:ATP-binding cassette (ABC) transporter complex"/>
    <property type="evidence" value="ECO:0007669"/>
    <property type="project" value="TreeGrafter"/>
</dbReference>